<evidence type="ECO:0000259" key="2">
    <source>
        <dbReference type="Pfam" id="PF00350"/>
    </source>
</evidence>
<organism evidence="3 4">
    <name type="scientific">Pseudomonas helleri</name>
    <dbReference type="NCBI Taxonomy" id="1608996"/>
    <lineage>
        <taxon>Bacteria</taxon>
        <taxon>Pseudomonadati</taxon>
        <taxon>Pseudomonadota</taxon>
        <taxon>Gammaproteobacteria</taxon>
        <taxon>Pseudomonadales</taxon>
        <taxon>Pseudomonadaceae</taxon>
        <taxon>Pseudomonas</taxon>
    </lineage>
</organism>
<gene>
    <name evidence="3" type="ORF">GHO39_06925</name>
</gene>
<comment type="caution">
    <text evidence="3">The sequence shown here is derived from an EMBL/GenBank/DDBJ whole genome shotgun (WGS) entry which is preliminary data.</text>
</comment>
<proteinExistence type="predicted"/>
<evidence type="ECO:0000313" key="4">
    <source>
        <dbReference type="Proteomes" id="UP000489190"/>
    </source>
</evidence>
<reference evidence="3 4" key="1">
    <citation type="submission" date="2019-10" db="EMBL/GenBank/DDBJ databases">
        <title>Evaluation of single-gene subtyping targets for Pseudomonas.</title>
        <authorList>
            <person name="Reichler S.J."/>
            <person name="Orsi R.H."/>
            <person name="Wiedmann M."/>
            <person name="Martin N.H."/>
            <person name="Murphy S.I."/>
        </authorList>
    </citation>
    <scope>NUCLEOTIDE SEQUENCE [LARGE SCALE GENOMIC DNA]</scope>
    <source>
        <strain evidence="3 4">FSL R10-3254</strain>
    </source>
</reference>
<dbReference type="Proteomes" id="UP000489190">
    <property type="component" value="Unassembled WGS sequence"/>
</dbReference>
<feature type="coiled-coil region" evidence="1">
    <location>
        <begin position="357"/>
        <end position="391"/>
    </location>
</feature>
<accession>A0A7X1XC71</accession>
<keyword evidence="1" id="KW-0175">Coiled coil</keyword>
<dbReference type="Pfam" id="PF00350">
    <property type="entry name" value="Dynamin_N"/>
    <property type="match status" value="1"/>
</dbReference>
<sequence length="630" mass="72114">MVADVWLRKFRQRNDWAQQAYDRFVAEVDPELVGDFTRSEHITVVVYGTTQVGKTTLILDLLGIRKDALPDVSEVLRGGQRLGKSSTATPIRYGRSPDDLWYLGEDATGLSNDDAAERFGEIREQVMNGTTCSSPLLNVRIPGLFFQHEAEGALSLDLRLIDIPGINAINEHEQIEVRRIAERYVASADLILLVARADNLGFFQPNALDFEALNDWMLQPSRFRVVLTYTFSPASFQTWFCKAEDASPLTVRDIQQHHYDEMCTHDERPPAEVLKHIYPLEFGDSLESMRNHSQAYFERASHVIEALRRDLLASVTDAASPYARLWSAFRVGEFIEAKVQRENDEFNNRRPHLECAISRAQDRVIEAQTQLSDAADEHLSAERRYRRHERRLRHFNRDAYVPRLKRYFTFDVELAPGETVPVLRQALNAFQLRIRRHWSDLWDGLKDSSAKLAVGDMSPPSTIALRAFEARLDGYWTDSYLLSSNFQTDVSVLRNQAGMVGYTYAEAANQALGARLKTTRNHAVEQMRNSETILKAMKLEVLRRELNLKEAEGLLLNAEQQHALFKERMALSLVHAVKFKQYIFEAFRTELSTVRSAIARPRNSVEQLCDAFYGLLLPCELDKMLKGDEK</sequence>
<dbReference type="SUPFAM" id="SSF52540">
    <property type="entry name" value="P-loop containing nucleoside triphosphate hydrolases"/>
    <property type="match status" value="1"/>
</dbReference>
<protein>
    <recommendedName>
        <fullName evidence="2">Dynamin N-terminal domain-containing protein</fullName>
    </recommendedName>
</protein>
<feature type="domain" description="Dynamin N-terminal" evidence="2">
    <location>
        <begin position="44"/>
        <end position="199"/>
    </location>
</feature>
<evidence type="ECO:0000313" key="3">
    <source>
        <dbReference type="EMBL" id="MQT88872.1"/>
    </source>
</evidence>
<dbReference type="InterPro" id="IPR045063">
    <property type="entry name" value="Dynamin_N"/>
</dbReference>
<evidence type="ECO:0000256" key="1">
    <source>
        <dbReference type="SAM" id="Coils"/>
    </source>
</evidence>
<dbReference type="InterPro" id="IPR027417">
    <property type="entry name" value="P-loop_NTPase"/>
</dbReference>
<dbReference type="EMBL" id="WIWI01000015">
    <property type="protein sequence ID" value="MQT88872.1"/>
    <property type="molecule type" value="Genomic_DNA"/>
</dbReference>
<dbReference type="AlphaFoldDB" id="A0A7X1XC71"/>
<dbReference type="Gene3D" id="3.40.50.300">
    <property type="entry name" value="P-loop containing nucleotide triphosphate hydrolases"/>
    <property type="match status" value="1"/>
</dbReference>
<name>A0A7X1XC71_9PSED</name>